<organism evidence="5 6">
    <name type="scientific">Apatococcus lobatus</name>
    <dbReference type="NCBI Taxonomy" id="904363"/>
    <lineage>
        <taxon>Eukaryota</taxon>
        <taxon>Viridiplantae</taxon>
        <taxon>Chlorophyta</taxon>
        <taxon>core chlorophytes</taxon>
        <taxon>Trebouxiophyceae</taxon>
        <taxon>Chlorellales</taxon>
        <taxon>Chlorellaceae</taxon>
        <taxon>Apatococcus</taxon>
    </lineage>
</organism>
<dbReference type="EMBL" id="JALJOS010000028">
    <property type="protein sequence ID" value="KAK9824755.1"/>
    <property type="molecule type" value="Genomic_DNA"/>
</dbReference>
<dbReference type="InterPro" id="IPR036291">
    <property type="entry name" value="NAD(P)-bd_dom_sf"/>
</dbReference>
<protein>
    <recommendedName>
        <fullName evidence="3">3-oxoacyl-[acyl-carrier-protein] reductase</fullName>
        <ecNumber evidence="3">1.1.1.100</ecNumber>
    </recommendedName>
</protein>
<comment type="caution">
    <text evidence="5">The sequence shown here is derived from an EMBL/GenBank/DDBJ whole genome shotgun (WGS) entry which is preliminary data.</text>
</comment>
<dbReference type="InterPro" id="IPR050259">
    <property type="entry name" value="SDR"/>
</dbReference>
<evidence type="ECO:0000256" key="1">
    <source>
        <dbReference type="ARBA" id="ARBA00005194"/>
    </source>
</evidence>
<comment type="catalytic activity">
    <reaction evidence="4">
        <text>a (3R)-hydroxyacyl-[ACP] + NADP(+) = a 3-oxoacyl-[ACP] + NADPH + H(+)</text>
        <dbReference type="Rhea" id="RHEA:17397"/>
        <dbReference type="Rhea" id="RHEA-COMP:9916"/>
        <dbReference type="Rhea" id="RHEA-COMP:9945"/>
        <dbReference type="ChEBI" id="CHEBI:15378"/>
        <dbReference type="ChEBI" id="CHEBI:57783"/>
        <dbReference type="ChEBI" id="CHEBI:58349"/>
        <dbReference type="ChEBI" id="CHEBI:78776"/>
        <dbReference type="ChEBI" id="CHEBI:78827"/>
        <dbReference type="EC" id="1.1.1.100"/>
    </reaction>
</comment>
<comment type="similarity">
    <text evidence="2">Belongs to the short-chain dehydrogenases/reductases (SDR) family.</text>
</comment>
<dbReference type="PRINTS" id="PR00081">
    <property type="entry name" value="GDHRDH"/>
</dbReference>
<gene>
    <name evidence="5" type="ORF">WJX74_005197</name>
</gene>
<evidence type="ECO:0000256" key="3">
    <source>
        <dbReference type="ARBA" id="ARBA00012948"/>
    </source>
</evidence>
<dbReference type="AlphaFoldDB" id="A0AAW1QT98"/>
<comment type="pathway">
    <text evidence="1">Lipid metabolism; fatty acid biosynthesis.</text>
</comment>
<dbReference type="Proteomes" id="UP001438707">
    <property type="component" value="Unassembled WGS sequence"/>
</dbReference>
<dbReference type="SUPFAM" id="SSF51735">
    <property type="entry name" value="NAD(P)-binding Rossmann-fold domains"/>
    <property type="match status" value="1"/>
</dbReference>
<evidence type="ECO:0000313" key="5">
    <source>
        <dbReference type="EMBL" id="KAK9824755.1"/>
    </source>
</evidence>
<dbReference type="Gene3D" id="3.40.50.720">
    <property type="entry name" value="NAD(P)-binding Rossmann-like Domain"/>
    <property type="match status" value="1"/>
</dbReference>
<dbReference type="CDD" id="cd05233">
    <property type="entry name" value="SDR_c"/>
    <property type="match status" value="1"/>
</dbReference>
<dbReference type="EC" id="1.1.1.100" evidence="3"/>
<dbReference type="InterPro" id="IPR002347">
    <property type="entry name" value="SDR_fam"/>
</dbReference>
<keyword evidence="6" id="KW-1185">Reference proteome</keyword>
<name>A0AAW1QT98_9CHLO</name>
<sequence>MVFELGVENSLVVITGSTAGIGKGIAEAFAKAGATVVINGRREETVSAAIADIKEKQSAAKLEPIIGDCGTTEGAEQFCQQVDALGRPVDVLICNVGIFDVEQFWDITDAEWNRYMETNFLSNVRLCRHYLKPMLDRKEGRVLLIASEAGLRVLPHMLHYSITKTAQIALAEGLAQLTRGTNVTVNSVLAGPTWTGGVQGYMKGLAEQAGTTTEEATLAYFKETEPNSLLQRFLTVEEIANAVLFLGSKASSGINGTAYRVDGGIIRHI</sequence>
<accession>A0AAW1QT98</accession>
<dbReference type="PANTHER" id="PTHR42879:SF2">
    <property type="entry name" value="3-OXOACYL-[ACYL-CARRIER-PROTEIN] REDUCTASE FABG"/>
    <property type="match status" value="1"/>
</dbReference>
<dbReference type="GO" id="GO:0004316">
    <property type="term" value="F:3-oxoacyl-[acyl-carrier-protein] reductase (NADPH) activity"/>
    <property type="evidence" value="ECO:0007669"/>
    <property type="project" value="UniProtKB-EC"/>
</dbReference>
<evidence type="ECO:0000256" key="2">
    <source>
        <dbReference type="ARBA" id="ARBA00006484"/>
    </source>
</evidence>
<reference evidence="5 6" key="1">
    <citation type="journal article" date="2024" name="Nat. Commun.">
        <title>Phylogenomics reveals the evolutionary origins of lichenization in chlorophyte algae.</title>
        <authorList>
            <person name="Puginier C."/>
            <person name="Libourel C."/>
            <person name="Otte J."/>
            <person name="Skaloud P."/>
            <person name="Haon M."/>
            <person name="Grisel S."/>
            <person name="Petersen M."/>
            <person name="Berrin J.G."/>
            <person name="Delaux P.M."/>
            <person name="Dal Grande F."/>
            <person name="Keller J."/>
        </authorList>
    </citation>
    <scope>NUCLEOTIDE SEQUENCE [LARGE SCALE GENOMIC DNA]</scope>
    <source>
        <strain evidence="5 6">SAG 2145</strain>
    </source>
</reference>
<evidence type="ECO:0000313" key="6">
    <source>
        <dbReference type="Proteomes" id="UP001438707"/>
    </source>
</evidence>
<proteinExistence type="inferred from homology"/>
<dbReference type="PANTHER" id="PTHR42879">
    <property type="entry name" value="3-OXOACYL-(ACYL-CARRIER-PROTEIN) REDUCTASE"/>
    <property type="match status" value="1"/>
</dbReference>
<evidence type="ECO:0000256" key="4">
    <source>
        <dbReference type="ARBA" id="ARBA00048508"/>
    </source>
</evidence>
<dbReference type="Pfam" id="PF00106">
    <property type="entry name" value="adh_short"/>
    <property type="match status" value="1"/>
</dbReference>